<feature type="transmembrane region" description="Helical" evidence="7">
    <location>
        <begin position="338"/>
        <end position="356"/>
    </location>
</feature>
<keyword evidence="2" id="KW-0813">Transport</keyword>
<evidence type="ECO:0000313" key="9">
    <source>
        <dbReference type="EMBL" id="KAF2711201.1"/>
    </source>
</evidence>
<dbReference type="GO" id="GO:0015171">
    <property type="term" value="F:amino acid transmembrane transporter activity"/>
    <property type="evidence" value="ECO:0007669"/>
    <property type="project" value="TreeGrafter"/>
</dbReference>
<sequence length="502" mass="53788">MIAVGGVIGTGLFLGTARNLQNGGPAGLLISYCIMATLLFAVMAALGEMIAEFPMAGGQFALADRFVSHELGFAMGWLFWYNYIIVLAAEISAAAVLVSYWTPASQPDSTCTSAVCNNALWIGLFLIIVYAINFAGTRVYGEMEFWFCSLKVVTIVGLIIVGIIISAGGGPNHQAIGFKYWDETGGFMQLNDIPGPKGRFLGFFSVLISAAFAFIGSEITAIGAAETANPRKAVPSAIKGVWIRLVVFYLCSAFIIGVLVSPYDPSLNLGSTAAKSPFVIAIKTAGIPALPSIVNAVLLTSTWSAGCADLFVSSRALYGLYARGYAPSFVGKVRSDGLPWVAVTIGAVFALVSFMAGSKGSAGTVFGYFANMTAICGIISWSCILFTSIRWQKGLKAQGIDRNTLAYKAPFQPYLSYYGMSICILVLIFGGFTAFLGTFDTSSFITTYFSIPVFLVLVFGYKFWKKSKFIKYEDMDFKTGSSSTIPVEPPKQGMMARIADHI</sequence>
<dbReference type="InterPro" id="IPR050524">
    <property type="entry name" value="APC_YAT"/>
</dbReference>
<dbReference type="PANTHER" id="PTHR43341:SF20">
    <property type="entry name" value="AAT FAMILY AMINO ACID TRANSPORTER"/>
    <property type="match status" value="1"/>
</dbReference>
<dbReference type="FunFam" id="1.20.1740.10:FF:000001">
    <property type="entry name" value="Amino acid permease"/>
    <property type="match status" value="1"/>
</dbReference>
<dbReference type="Pfam" id="PF00324">
    <property type="entry name" value="AA_permease"/>
    <property type="match status" value="1"/>
</dbReference>
<evidence type="ECO:0000256" key="7">
    <source>
        <dbReference type="SAM" id="Phobius"/>
    </source>
</evidence>
<keyword evidence="10" id="KW-1185">Reference proteome</keyword>
<keyword evidence="6 7" id="KW-0472">Membrane</keyword>
<protein>
    <recommendedName>
        <fullName evidence="8">Amino acid permease/ SLC12A domain-containing protein</fullName>
    </recommendedName>
</protein>
<feature type="transmembrane region" description="Helical" evidence="7">
    <location>
        <begin position="71"/>
        <end position="98"/>
    </location>
</feature>
<name>A0A6G1KFL5_9PLEO</name>
<gene>
    <name evidence="9" type="ORF">K504DRAFT_375446</name>
</gene>
<evidence type="ECO:0000256" key="1">
    <source>
        <dbReference type="ARBA" id="ARBA00004141"/>
    </source>
</evidence>
<evidence type="ECO:0000256" key="3">
    <source>
        <dbReference type="ARBA" id="ARBA00022692"/>
    </source>
</evidence>
<dbReference type="GO" id="GO:0016020">
    <property type="term" value="C:membrane"/>
    <property type="evidence" value="ECO:0007669"/>
    <property type="project" value="UniProtKB-SubCell"/>
</dbReference>
<dbReference type="OrthoDB" id="3900342at2759"/>
<feature type="transmembrane region" description="Helical" evidence="7">
    <location>
        <begin position="118"/>
        <end position="136"/>
    </location>
</feature>
<evidence type="ECO:0000259" key="8">
    <source>
        <dbReference type="Pfam" id="PF00324"/>
    </source>
</evidence>
<dbReference type="InterPro" id="IPR004840">
    <property type="entry name" value="Amino_acid_permease_CS"/>
</dbReference>
<accession>A0A6G1KFL5</accession>
<feature type="transmembrane region" description="Helical" evidence="7">
    <location>
        <begin position="241"/>
        <end position="260"/>
    </location>
</feature>
<keyword evidence="5 7" id="KW-1133">Transmembrane helix</keyword>
<keyword evidence="3 7" id="KW-0812">Transmembrane</keyword>
<dbReference type="Proteomes" id="UP000799428">
    <property type="component" value="Unassembled WGS sequence"/>
</dbReference>
<feature type="transmembrane region" description="Helical" evidence="7">
    <location>
        <begin position="29"/>
        <end position="51"/>
    </location>
</feature>
<organism evidence="9 10">
    <name type="scientific">Pleomassaria siparia CBS 279.74</name>
    <dbReference type="NCBI Taxonomy" id="1314801"/>
    <lineage>
        <taxon>Eukaryota</taxon>
        <taxon>Fungi</taxon>
        <taxon>Dikarya</taxon>
        <taxon>Ascomycota</taxon>
        <taxon>Pezizomycotina</taxon>
        <taxon>Dothideomycetes</taxon>
        <taxon>Pleosporomycetidae</taxon>
        <taxon>Pleosporales</taxon>
        <taxon>Pleomassariaceae</taxon>
        <taxon>Pleomassaria</taxon>
    </lineage>
</organism>
<feature type="transmembrane region" description="Helical" evidence="7">
    <location>
        <begin position="148"/>
        <end position="169"/>
    </location>
</feature>
<evidence type="ECO:0000256" key="5">
    <source>
        <dbReference type="ARBA" id="ARBA00022989"/>
    </source>
</evidence>
<dbReference type="PROSITE" id="PS00218">
    <property type="entry name" value="AMINO_ACID_PERMEASE_1"/>
    <property type="match status" value="1"/>
</dbReference>
<dbReference type="PANTHER" id="PTHR43341">
    <property type="entry name" value="AMINO ACID PERMEASE"/>
    <property type="match status" value="1"/>
</dbReference>
<reference evidence="9" key="1">
    <citation type="journal article" date="2020" name="Stud. Mycol.">
        <title>101 Dothideomycetes genomes: a test case for predicting lifestyles and emergence of pathogens.</title>
        <authorList>
            <person name="Haridas S."/>
            <person name="Albert R."/>
            <person name="Binder M."/>
            <person name="Bloem J."/>
            <person name="Labutti K."/>
            <person name="Salamov A."/>
            <person name="Andreopoulos B."/>
            <person name="Baker S."/>
            <person name="Barry K."/>
            <person name="Bills G."/>
            <person name="Bluhm B."/>
            <person name="Cannon C."/>
            <person name="Castanera R."/>
            <person name="Culley D."/>
            <person name="Daum C."/>
            <person name="Ezra D."/>
            <person name="Gonzalez J."/>
            <person name="Henrissat B."/>
            <person name="Kuo A."/>
            <person name="Liang C."/>
            <person name="Lipzen A."/>
            <person name="Lutzoni F."/>
            <person name="Magnuson J."/>
            <person name="Mondo S."/>
            <person name="Nolan M."/>
            <person name="Ohm R."/>
            <person name="Pangilinan J."/>
            <person name="Park H.-J."/>
            <person name="Ramirez L."/>
            <person name="Alfaro M."/>
            <person name="Sun H."/>
            <person name="Tritt A."/>
            <person name="Yoshinaga Y."/>
            <person name="Zwiers L.-H."/>
            <person name="Turgeon B."/>
            <person name="Goodwin S."/>
            <person name="Spatafora J."/>
            <person name="Crous P."/>
            <person name="Grigoriev I."/>
        </authorList>
    </citation>
    <scope>NUCLEOTIDE SEQUENCE</scope>
    <source>
        <strain evidence="9">CBS 279.74</strain>
    </source>
</reference>
<evidence type="ECO:0000256" key="4">
    <source>
        <dbReference type="ARBA" id="ARBA00022970"/>
    </source>
</evidence>
<evidence type="ECO:0000256" key="6">
    <source>
        <dbReference type="ARBA" id="ARBA00023136"/>
    </source>
</evidence>
<feature type="transmembrane region" description="Helical" evidence="7">
    <location>
        <begin position="368"/>
        <end position="389"/>
    </location>
</feature>
<feature type="transmembrane region" description="Helical" evidence="7">
    <location>
        <begin position="200"/>
        <end position="221"/>
    </location>
</feature>
<comment type="subcellular location">
    <subcellularLocation>
        <location evidence="1">Membrane</location>
        <topology evidence="1">Multi-pass membrane protein</topology>
    </subcellularLocation>
</comment>
<feature type="transmembrane region" description="Helical" evidence="7">
    <location>
        <begin position="445"/>
        <end position="464"/>
    </location>
</feature>
<dbReference type="InterPro" id="IPR004841">
    <property type="entry name" value="AA-permease/SLC12A_dom"/>
</dbReference>
<feature type="domain" description="Amino acid permease/ SLC12A" evidence="8">
    <location>
        <begin position="1"/>
        <end position="469"/>
    </location>
</feature>
<feature type="transmembrane region" description="Helical" evidence="7">
    <location>
        <begin position="417"/>
        <end position="439"/>
    </location>
</feature>
<evidence type="ECO:0000313" key="10">
    <source>
        <dbReference type="Proteomes" id="UP000799428"/>
    </source>
</evidence>
<dbReference type="AlphaFoldDB" id="A0A6G1KFL5"/>
<keyword evidence="4" id="KW-0029">Amino-acid transport</keyword>
<dbReference type="EMBL" id="MU005768">
    <property type="protein sequence ID" value="KAF2711201.1"/>
    <property type="molecule type" value="Genomic_DNA"/>
</dbReference>
<dbReference type="PIRSF" id="PIRSF006060">
    <property type="entry name" value="AA_transporter"/>
    <property type="match status" value="1"/>
</dbReference>
<evidence type="ECO:0000256" key="2">
    <source>
        <dbReference type="ARBA" id="ARBA00022448"/>
    </source>
</evidence>
<dbReference type="Gene3D" id="1.20.1740.10">
    <property type="entry name" value="Amino acid/polyamine transporter I"/>
    <property type="match status" value="1"/>
</dbReference>
<proteinExistence type="predicted"/>